<dbReference type="PROSITE" id="PS00383">
    <property type="entry name" value="TYR_PHOSPHATASE_1"/>
    <property type="match status" value="1"/>
</dbReference>
<feature type="domain" description="Tyrosine specific protein phosphatases" evidence="5">
    <location>
        <begin position="211"/>
        <end position="280"/>
    </location>
</feature>
<evidence type="ECO:0000313" key="6">
    <source>
        <dbReference type="EMBL" id="CAD2182863.1"/>
    </source>
</evidence>
<keyword evidence="1" id="KW-0378">Hydrolase</keyword>
<dbReference type="InterPro" id="IPR020422">
    <property type="entry name" value="TYR_PHOSPHATASE_DUAL_dom"/>
</dbReference>
<evidence type="ECO:0000256" key="1">
    <source>
        <dbReference type="ARBA" id="ARBA00022801"/>
    </source>
</evidence>
<dbReference type="PANTHER" id="PTHR10367:SF9">
    <property type="entry name" value="DUAL-SPECIFICITY PHOSPHATASE 11 (RNA_RNP COMPLEX 1-INTERACTING)"/>
    <property type="match status" value="1"/>
</dbReference>
<evidence type="ECO:0000256" key="3">
    <source>
        <dbReference type="SAM" id="MobiDB-lite"/>
    </source>
</evidence>
<dbReference type="OrthoDB" id="428974at2759"/>
<organism evidence="6 7">
    <name type="scientific">Meloidogyne enterolobii</name>
    <name type="common">Root-knot nematode worm</name>
    <name type="synonym">Meloidogyne mayaguensis</name>
    <dbReference type="NCBI Taxonomy" id="390850"/>
    <lineage>
        <taxon>Eukaryota</taxon>
        <taxon>Metazoa</taxon>
        <taxon>Ecdysozoa</taxon>
        <taxon>Nematoda</taxon>
        <taxon>Chromadorea</taxon>
        <taxon>Rhabditida</taxon>
        <taxon>Tylenchina</taxon>
        <taxon>Tylenchomorpha</taxon>
        <taxon>Tylenchoidea</taxon>
        <taxon>Meloidogynidae</taxon>
        <taxon>Meloidogyninae</taxon>
        <taxon>Meloidogyne</taxon>
    </lineage>
</organism>
<dbReference type="InterPro" id="IPR016130">
    <property type="entry name" value="Tyr_Pase_AS"/>
</dbReference>
<dbReference type="Proteomes" id="UP000580250">
    <property type="component" value="Unassembled WGS sequence"/>
</dbReference>
<feature type="region of interest" description="Disordered" evidence="3">
    <location>
        <begin position="1"/>
        <end position="20"/>
    </location>
</feature>
<dbReference type="SMART" id="SM00195">
    <property type="entry name" value="DSPc"/>
    <property type="match status" value="1"/>
</dbReference>
<dbReference type="InterPro" id="IPR000340">
    <property type="entry name" value="Dual-sp_phosphatase_cat-dom"/>
</dbReference>
<dbReference type="EMBL" id="CAJEWN010000446">
    <property type="protein sequence ID" value="CAD2182863.1"/>
    <property type="molecule type" value="Genomic_DNA"/>
</dbReference>
<evidence type="ECO:0000259" key="5">
    <source>
        <dbReference type="PROSITE" id="PS50056"/>
    </source>
</evidence>
<dbReference type="InterPro" id="IPR029021">
    <property type="entry name" value="Prot-tyrosine_phosphatase-like"/>
</dbReference>
<dbReference type="Gene3D" id="3.90.190.10">
    <property type="entry name" value="Protein tyrosine phosphatase superfamily"/>
    <property type="match status" value="1"/>
</dbReference>
<gene>
    <name evidence="6" type="ORF">MENT_LOCUS35110</name>
</gene>
<dbReference type="GO" id="GO:0004721">
    <property type="term" value="F:phosphoprotein phosphatase activity"/>
    <property type="evidence" value="ECO:0007669"/>
    <property type="project" value="UniProtKB-KW"/>
</dbReference>
<dbReference type="GO" id="GO:0004651">
    <property type="term" value="F:polynucleotide 5'-phosphatase activity"/>
    <property type="evidence" value="ECO:0007669"/>
    <property type="project" value="TreeGrafter"/>
</dbReference>
<accession>A0A6V7W6S1</accession>
<dbReference type="InterPro" id="IPR000387">
    <property type="entry name" value="Tyr_Pase_dom"/>
</dbReference>
<name>A0A6V7W6S1_MELEN</name>
<feature type="compositionally biased region" description="Polar residues" evidence="3">
    <location>
        <begin position="8"/>
        <end position="20"/>
    </location>
</feature>
<keyword evidence="2" id="KW-0904">Protein phosphatase</keyword>
<dbReference type="SUPFAM" id="SSF52799">
    <property type="entry name" value="(Phosphotyrosine protein) phosphatases II"/>
    <property type="match status" value="1"/>
</dbReference>
<dbReference type="Pfam" id="PF00782">
    <property type="entry name" value="DSPc"/>
    <property type="match status" value="1"/>
</dbReference>
<reference evidence="6 7" key="1">
    <citation type="submission" date="2020-08" db="EMBL/GenBank/DDBJ databases">
        <authorList>
            <person name="Koutsovoulos G."/>
            <person name="Danchin GJ E."/>
        </authorList>
    </citation>
    <scope>NUCLEOTIDE SEQUENCE [LARGE SCALE GENOMIC DNA]</scope>
</reference>
<dbReference type="PROSITE" id="PS50054">
    <property type="entry name" value="TYR_PHOSPHATASE_DUAL"/>
    <property type="match status" value="1"/>
</dbReference>
<protein>
    <submittedName>
        <fullName evidence="6">Uncharacterized protein</fullName>
    </submittedName>
</protein>
<dbReference type="InterPro" id="IPR051029">
    <property type="entry name" value="mRNA_Capping_Enz/RNA_Phosphat"/>
</dbReference>
<dbReference type="AlphaFoldDB" id="A0A6V7W6S1"/>
<feature type="compositionally biased region" description="Basic residues" evidence="3">
    <location>
        <begin position="56"/>
        <end position="79"/>
    </location>
</feature>
<sequence length="304" mass="35826">MKRRHSLSNRQTRYSNDQLNEFCTNGSNYLSSEQVIKQRSHSAPPDYQEKAFSQKQKVKGLSKKQSRRSAARRERRKSRRIQLRAEQKELKRIEKKKEKKKERRDRGCGIPDRWLKYSVAGLTPIEGTRFIAFKTPLHPYFFASEVTERHRFDVDAIVNHIASQNKTLGLVIDLTDTNRYYDPTRWIRHKVAYNKLNCPGHQVNRSEFFFETFLQIIKNFIAQNVDNDKLIGVHCTHGLNRTGYLICRYLIQEDNWSATQAIESFGSARGYPIERGAYIQSLYKIERMMNSVDCDEDNLEFFKT</sequence>
<evidence type="ECO:0000256" key="2">
    <source>
        <dbReference type="ARBA" id="ARBA00022912"/>
    </source>
</evidence>
<evidence type="ECO:0000259" key="4">
    <source>
        <dbReference type="PROSITE" id="PS50054"/>
    </source>
</evidence>
<feature type="domain" description="Tyrosine-protein phosphatase" evidence="4">
    <location>
        <begin position="133"/>
        <end position="291"/>
    </location>
</feature>
<dbReference type="PANTHER" id="PTHR10367">
    <property type="entry name" value="MRNA-CAPPING ENZYME"/>
    <property type="match status" value="1"/>
</dbReference>
<evidence type="ECO:0000313" key="7">
    <source>
        <dbReference type="Proteomes" id="UP000580250"/>
    </source>
</evidence>
<comment type="caution">
    <text evidence="6">The sequence shown here is derived from an EMBL/GenBank/DDBJ whole genome shotgun (WGS) entry which is preliminary data.</text>
</comment>
<proteinExistence type="predicted"/>
<feature type="region of interest" description="Disordered" evidence="3">
    <location>
        <begin position="33"/>
        <end position="79"/>
    </location>
</feature>
<dbReference type="PROSITE" id="PS50056">
    <property type="entry name" value="TYR_PHOSPHATASE_2"/>
    <property type="match status" value="1"/>
</dbReference>